<feature type="domain" description="Thioredoxin-like fold" evidence="1">
    <location>
        <begin position="44"/>
        <end position="212"/>
    </location>
</feature>
<dbReference type="InterPro" id="IPR036249">
    <property type="entry name" value="Thioredoxin-like_sf"/>
</dbReference>
<protein>
    <submittedName>
        <fullName evidence="2">Serine/threonine protein kinase</fullName>
    </submittedName>
</protein>
<keyword evidence="2" id="KW-0808">Transferase</keyword>
<dbReference type="SUPFAM" id="SSF52833">
    <property type="entry name" value="Thioredoxin-like"/>
    <property type="match status" value="1"/>
</dbReference>
<keyword evidence="3" id="KW-1185">Reference proteome</keyword>
<evidence type="ECO:0000313" key="2">
    <source>
        <dbReference type="EMBL" id="KWX20201.1"/>
    </source>
</evidence>
<proteinExistence type="predicted"/>
<keyword evidence="2" id="KW-0418">Kinase</keyword>
<dbReference type="InterPro" id="IPR012336">
    <property type="entry name" value="Thioredoxin-like_fold"/>
</dbReference>
<evidence type="ECO:0000259" key="1">
    <source>
        <dbReference type="Pfam" id="PF13462"/>
    </source>
</evidence>
<accession>A0A132PCY0</accession>
<dbReference type="GO" id="GO:0004674">
    <property type="term" value="F:protein serine/threonine kinase activity"/>
    <property type="evidence" value="ECO:0007669"/>
    <property type="project" value="UniProtKB-KW"/>
</dbReference>
<name>A0A132PCY0_9MYCO</name>
<dbReference type="CDD" id="cd02972">
    <property type="entry name" value="DsbA_family"/>
    <property type="match status" value="1"/>
</dbReference>
<dbReference type="Gene3D" id="3.40.30.10">
    <property type="entry name" value="Glutaredoxin"/>
    <property type="match status" value="1"/>
</dbReference>
<reference evidence="2 3" key="1">
    <citation type="submission" date="2015-07" db="EMBL/GenBank/DDBJ databases">
        <title>A draft genome sequence of Mycobacterium wolinskyi.</title>
        <authorList>
            <person name="de Man T.J."/>
            <person name="Perry K.A."/>
            <person name="Coulliette A.D."/>
            <person name="Jensen B."/>
            <person name="Toney N.C."/>
            <person name="Limbago B.M."/>
            <person name="Noble-Wang J."/>
        </authorList>
    </citation>
    <scope>NUCLEOTIDE SEQUENCE [LARGE SCALE GENOMIC DNA]</scope>
    <source>
        <strain evidence="2 3">CDC_01</strain>
    </source>
</reference>
<dbReference type="Proteomes" id="UP000070612">
    <property type="component" value="Unassembled WGS sequence"/>
</dbReference>
<dbReference type="PATRIC" id="fig|59750.3.peg.4679"/>
<dbReference type="Pfam" id="PF13462">
    <property type="entry name" value="Thioredoxin_4"/>
    <property type="match status" value="1"/>
</dbReference>
<dbReference type="AlphaFoldDB" id="A0A132PCY0"/>
<sequence>MKVSLSGAVRPVQIAMMGVVLATVLVWGPSGRAYAAPAAQAGDVISIGDPAAPGQVELYLDPLCPYSGKMIQEQGTEIRRRVEAGKLHITLRFVNFLEKYSASGTYDSRAIYAAYIVADHSRSSDVTWQFIQQIYAADQQPKEGGATDLSNDQLVDLARRVGAPPTAQAMIGLGLPMPYDARGIAANNLALLRTFPEAGVPLAVIDGRPVDGNSDWLDELPR</sequence>
<organism evidence="2 3">
    <name type="scientific">Mycolicibacterium wolinskyi</name>
    <dbReference type="NCBI Taxonomy" id="59750"/>
    <lineage>
        <taxon>Bacteria</taxon>
        <taxon>Bacillati</taxon>
        <taxon>Actinomycetota</taxon>
        <taxon>Actinomycetes</taxon>
        <taxon>Mycobacteriales</taxon>
        <taxon>Mycobacteriaceae</taxon>
        <taxon>Mycolicibacterium</taxon>
    </lineage>
</organism>
<keyword evidence="2" id="KW-0723">Serine/threonine-protein kinase</keyword>
<evidence type="ECO:0000313" key="3">
    <source>
        <dbReference type="Proteomes" id="UP000070612"/>
    </source>
</evidence>
<dbReference type="EMBL" id="LGTW01000030">
    <property type="protein sequence ID" value="KWX20201.1"/>
    <property type="molecule type" value="Genomic_DNA"/>
</dbReference>
<comment type="caution">
    <text evidence="2">The sequence shown here is derived from an EMBL/GenBank/DDBJ whole genome shotgun (WGS) entry which is preliminary data.</text>
</comment>
<gene>
    <name evidence="2" type="ORF">AFM11_31760</name>
</gene>